<dbReference type="SUPFAM" id="SSF52540">
    <property type="entry name" value="P-loop containing nucleoside triphosphate hydrolases"/>
    <property type="match status" value="2"/>
</dbReference>
<dbReference type="InterPro" id="IPR027417">
    <property type="entry name" value="P-loop_NTPase"/>
</dbReference>
<feature type="transmembrane region" description="Helical" evidence="8">
    <location>
        <begin position="39"/>
        <end position="61"/>
    </location>
</feature>
<dbReference type="CDD" id="cd18578">
    <property type="entry name" value="ABC_6TM_Pgp_ABCB1_D2_like"/>
    <property type="match status" value="1"/>
</dbReference>
<dbReference type="Proteomes" id="UP000002037">
    <property type="component" value="Unassembled WGS sequence"/>
</dbReference>
<dbReference type="HOGENOM" id="CLU_000604_17_8_1"/>
<dbReference type="PROSITE" id="PS50893">
    <property type="entry name" value="ABC_TRANSPORTER_2"/>
    <property type="match status" value="2"/>
</dbReference>
<evidence type="ECO:0000256" key="7">
    <source>
        <dbReference type="ARBA" id="ARBA00023136"/>
    </source>
</evidence>
<keyword evidence="5" id="KW-0067">ATP-binding</keyword>
<evidence type="ECO:0000256" key="6">
    <source>
        <dbReference type="ARBA" id="ARBA00022989"/>
    </source>
</evidence>
<feature type="transmembrane region" description="Helical" evidence="8">
    <location>
        <begin position="783"/>
        <end position="803"/>
    </location>
</feature>
<dbReference type="Pfam" id="PF00664">
    <property type="entry name" value="ABC_membrane"/>
    <property type="match status" value="2"/>
</dbReference>
<evidence type="ECO:0000313" key="11">
    <source>
        <dbReference type="EMBL" id="EER30718.1"/>
    </source>
</evidence>
<evidence type="ECO:0000256" key="2">
    <source>
        <dbReference type="ARBA" id="ARBA00022448"/>
    </source>
</evidence>
<dbReference type="Gene3D" id="1.20.1560.10">
    <property type="entry name" value="ABC transporter type 1, transmembrane domain"/>
    <property type="match status" value="1"/>
</dbReference>
<evidence type="ECO:0000313" key="12">
    <source>
        <dbReference type="Proteomes" id="UP000002037"/>
    </source>
</evidence>
<dbReference type="InterPro" id="IPR036640">
    <property type="entry name" value="ABC1_TM_sf"/>
</dbReference>
<dbReference type="CDD" id="cd03228">
    <property type="entry name" value="ABCC_MRP_Like"/>
    <property type="match status" value="1"/>
</dbReference>
<dbReference type="AlphaFoldDB" id="C5MI21"/>
<dbReference type="eggNOG" id="KOG0055">
    <property type="taxonomic scope" value="Eukaryota"/>
</dbReference>
<name>C5MI21_CANTT</name>
<feature type="transmembrane region" description="Helical" evidence="8">
    <location>
        <begin position="275"/>
        <end position="295"/>
    </location>
</feature>
<feature type="domain" description="ABC transmembrane type-1" evidence="10">
    <location>
        <begin position="664"/>
        <end position="951"/>
    </location>
</feature>
<keyword evidence="3 8" id="KW-0812">Transmembrane</keyword>
<dbReference type="RefSeq" id="XP_002551416.1">
    <property type="nucleotide sequence ID" value="XM_002551370.1"/>
</dbReference>
<feature type="domain" description="ABC transporter" evidence="9">
    <location>
        <begin position="364"/>
        <end position="599"/>
    </location>
</feature>
<dbReference type="PANTHER" id="PTHR43394:SF1">
    <property type="entry name" value="ATP-BINDING CASSETTE SUB-FAMILY B MEMBER 10, MITOCHONDRIAL"/>
    <property type="match status" value="1"/>
</dbReference>
<protein>
    <recommendedName>
        <fullName evidence="13">Alpha-factor-transporting ATPase</fullName>
    </recommendedName>
</protein>
<dbReference type="KEGG" id="ctp:CTRG_05714"/>
<dbReference type="GO" id="GO:0043332">
    <property type="term" value="C:mating projection tip"/>
    <property type="evidence" value="ECO:0007669"/>
    <property type="project" value="EnsemblFungi"/>
</dbReference>
<evidence type="ECO:0000259" key="9">
    <source>
        <dbReference type="PROSITE" id="PS50893"/>
    </source>
</evidence>
<feature type="domain" description="ABC transporter" evidence="9">
    <location>
        <begin position="986"/>
        <end position="1224"/>
    </location>
</feature>
<evidence type="ECO:0000256" key="5">
    <source>
        <dbReference type="ARBA" id="ARBA00022840"/>
    </source>
</evidence>
<feature type="transmembrane region" description="Helical" evidence="8">
    <location>
        <begin position="81"/>
        <end position="111"/>
    </location>
</feature>
<dbReference type="InterPro" id="IPR017871">
    <property type="entry name" value="ABC_transporter-like_CS"/>
</dbReference>
<dbReference type="GeneID" id="8300929"/>
<dbReference type="GO" id="GO:0016887">
    <property type="term" value="F:ATP hydrolysis activity"/>
    <property type="evidence" value="ECO:0007669"/>
    <property type="project" value="InterPro"/>
</dbReference>
<dbReference type="GO" id="GO:0015440">
    <property type="term" value="F:ABC-type peptide transporter activity"/>
    <property type="evidence" value="ECO:0007669"/>
    <property type="project" value="EnsemblFungi"/>
</dbReference>
<evidence type="ECO:0000256" key="1">
    <source>
        <dbReference type="ARBA" id="ARBA00004141"/>
    </source>
</evidence>
<dbReference type="GO" id="GO:0015421">
    <property type="term" value="F:ABC-type oligopeptide transporter activity"/>
    <property type="evidence" value="ECO:0007669"/>
    <property type="project" value="TreeGrafter"/>
</dbReference>
<reference evidence="11 12" key="1">
    <citation type="journal article" date="2009" name="Nature">
        <title>Evolution of pathogenicity and sexual reproduction in eight Candida genomes.</title>
        <authorList>
            <person name="Butler G."/>
            <person name="Rasmussen M.D."/>
            <person name="Lin M.F."/>
            <person name="Santos M.A."/>
            <person name="Sakthikumar S."/>
            <person name="Munro C.A."/>
            <person name="Rheinbay E."/>
            <person name="Grabherr M."/>
            <person name="Forche A."/>
            <person name="Reedy J.L."/>
            <person name="Agrafioti I."/>
            <person name="Arnaud M.B."/>
            <person name="Bates S."/>
            <person name="Brown A.J."/>
            <person name="Brunke S."/>
            <person name="Costanzo M.C."/>
            <person name="Fitzpatrick D.A."/>
            <person name="de Groot P.W."/>
            <person name="Harris D."/>
            <person name="Hoyer L.L."/>
            <person name="Hube B."/>
            <person name="Klis F.M."/>
            <person name="Kodira C."/>
            <person name="Lennard N."/>
            <person name="Logue M.E."/>
            <person name="Martin R."/>
            <person name="Neiman A.M."/>
            <person name="Nikolaou E."/>
            <person name="Quail M.A."/>
            <person name="Quinn J."/>
            <person name="Santos M.C."/>
            <person name="Schmitzberger F.F."/>
            <person name="Sherlock G."/>
            <person name="Shah P."/>
            <person name="Silverstein K.A."/>
            <person name="Skrzypek M.S."/>
            <person name="Soll D."/>
            <person name="Staggs R."/>
            <person name="Stansfield I."/>
            <person name="Stumpf M.P."/>
            <person name="Sudbery P.E."/>
            <person name="Srikantha T."/>
            <person name="Zeng Q."/>
            <person name="Berman J."/>
            <person name="Berriman M."/>
            <person name="Heitman J."/>
            <person name="Gow N.A."/>
            <person name="Lorenz M.C."/>
            <person name="Birren B.W."/>
            <person name="Kellis M."/>
            <person name="Cuomo C.A."/>
        </authorList>
    </citation>
    <scope>NUCLEOTIDE SEQUENCE [LARGE SCALE GENOMIC DNA]</scope>
    <source>
        <strain evidence="12">ATCC MYA-3404 / T1</strain>
    </source>
</reference>
<evidence type="ECO:0000256" key="4">
    <source>
        <dbReference type="ARBA" id="ARBA00022741"/>
    </source>
</evidence>
<dbReference type="CDD" id="cd18577">
    <property type="entry name" value="ABC_6TM_Pgp_ABCB1_D1_like"/>
    <property type="match status" value="1"/>
</dbReference>
<dbReference type="VEuPathDB" id="FungiDB:CTRG_05714"/>
<gene>
    <name evidence="11" type="ORF">CTRG_05714</name>
</gene>
<dbReference type="InterPro" id="IPR011527">
    <property type="entry name" value="ABC1_TM_dom"/>
</dbReference>
<dbReference type="InterPro" id="IPR003439">
    <property type="entry name" value="ABC_transporter-like_ATP-bd"/>
</dbReference>
<evidence type="ECO:0000256" key="8">
    <source>
        <dbReference type="SAM" id="Phobius"/>
    </source>
</evidence>
<keyword evidence="2" id="KW-0813">Transport</keyword>
<dbReference type="GO" id="GO:0000770">
    <property type="term" value="P:peptide pheromone export"/>
    <property type="evidence" value="ECO:0007669"/>
    <property type="project" value="EnsemblFungi"/>
</dbReference>
<organism evidence="11 12">
    <name type="scientific">Candida tropicalis (strain ATCC MYA-3404 / T1)</name>
    <name type="common">Yeast</name>
    <dbReference type="NCBI Taxonomy" id="294747"/>
    <lineage>
        <taxon>Eukaryota</taxon>
        <taxon>Fungi</taxon>
        <taxon>Dikarya</taxon>
        <taxon>Ascomycota</taxon>
        <taxon>Saccharomycotina</taxon>
        <taxon>Pichiomycetes</taxon>
        <taxon>Debaryomycetaceae</taxon>
        <taxon>Candida/Lodderomyces clade</taxon>
        <taxon>Candida</taxon>
    </lineage>
</organism>
<dbReference type="FunFam" id="3.40.50.300:FF:000604">
    <property type="entry name" value="ABC transporter B family member 28"/>
    <property type="match status" value="1"/>
</dbReference>
<evidence type="ECO:0000256" key="3">
    <source>
        <dbReference type="ARBA" id="ARBA00022692"/>
    </source>
</evidence>
<dbReference type="InterPro" id="IPR003593">
    <property type="entry name" value="AAA+_ATPase"/>
</dbReference>
<dbReference type="EMBL" id="GG692403">
    <property type="protein sequence ID" value="EER30718.1"/>
    <property type="molecule type" value="Genomic_DNA"/>
</dbReference>
<dbReference type="SMART" id="SM00382">
    <property type="entry name" value="AAA"/>
    <property type="match status" value="2"/>
</dbReference>
<dbReference type="PROSITE" id="PS50929">
    <property type="entry name" value="ABC_TM1F"/>
    <property type="match status" value="2"/>
</dbReference>
<dbReference type="GO" id="GO:0005524">
    <property type="term" value="F:ATP binding"/>
    <property type="evidence" value="ECO:0007669"/>
    <property type="project" value="UniProtKB-KW"/>
</dbReference>
<feature type="transmembrane region" description="Helical" evidence="8">
    <location>
        <begin position="189"/>
        <end position="208"/>
    </location>
</feature>
<keyword evidence="12" id="KW-1185">Reference proteome</keyword>
<keyword evidence="4" id="KW-0547">Nucleotide-binding</keyword>
<dbReference type="STRING" id="294747.C5MI21"/>
<dbReference type="Pfam" id="PF00005">
    <property type="entry name" value="ABC_tran"/>
    <property type="match status" value="2"/>
</dbReference>
<accession>C5MI21</accession>
<proteinExistence type="predicted"/>
<evidence type="ECO:0000259" key="10">
    <source>
        <dbReference type="PROSITE" id="PS50929"/>
    </source>
</evidence>
<comment type="subcellular location">
    <subcellularLocation>
        <location evidence="1">Membrane</location>
        <topology evidence="1">Multi-pass membrane protein</topology>
    </subcellularLocation>
</comment>
<keyword evidence="6 8" id="KW-1133">Transmembrane helix</keyword>
<feature type="transmembrane region" description="Helical" evidence="8">
    <location>
        <begin position="661"/>
        <end position="684"/>
    </location>
</feature>
<dbReference type="SUPFAM" id="SSF90123">
    <property type="entry name" value="ABC transporter transmembrane region"/>
    <property type="match status" value="2"/>
</dbReference>
<dbReference type="GO" id="GO:0005794">
    <property type="term" value="C:Golgi apparatus"/>
    <property type="evidence" value="ECO:0007669"/>
    <property type="project" value="EnsemblFungi"/>
</dbReference>
<feature type="transmembrane region" description="Helical" evidence="8">
    <location>
        <begin position="809"/>
        <end position="830"/>
    </location>
</feature>
<feature type="domain" description="ABC transmembrane type-1" evidence="10">
    <location>
        <begin position="41"/>
        <end position="332"/>
    </location>
</feature>
<keyword evidence="7 8" id="KW-0472">Membrane</keyword>
<evidence type="ECO:0008006" key="13">
    <source>
        <dbReference type="Google" id="ProtNLM"/>
    </source>
</evidence>
<dbReference type="Gene3D" id="3.40.50.300">
    <property type="entry name" value="P-loop containing nucleotide triphosphate hydrolases"/>
    <property type="match status" value="2"/>
</dbReference>
<dbReference type="OrthoDB" id="6500128at2759"/>
<dbReference type="PANTHER" id="PTHR43394">
    <property type="entry name" value="ATP-DEPENDENT PERMEASE MDL1, MITOCHONDRIAL"/>
    <property type="match status" value="1"/>
</dbReference>
<dbReference type="InterPro" id="IPR039421">
    <property type="entry name" value="Type_1_exporter"/>
</dbReference>
<dbReference type="PROSITE" id="PS00211">
    <property type="entry name" value="ABC_TRANSPORTER_1"/>
    <property type="match status" value="2"/>
</dbReference>
<sequence length="1229" mass="137785">MKAEIDEKEPFPETDADNLEVDVSKNVFMFVELSKDWPIIILGVLLMAASAAATPINTYVYGKIMGQLSEFYINGSSYHLFINQIGRLCGVLIGVGGAKLILVWMGMFIWLKFGEIQQHRAREEIFDKILKEPTSWYDLNTNLMGEMTQVNRCIEELRSGNGEIMANIVQTCGLVISLIIMSFYQSWQITLIVMASAPVMAVVGWYFGKLTYKAQEQENEYTSQASKILDWCLVNPISVRIFNGKYIELSKFNHIVNTSAKSYYKVANAIAANSGVLKFLTLMMFVQGFWFGVYLMQKGRVTIGQLFTTFSSTLMLGQTISGVTSLLAVLNTSHAAAGKIAKYLQTEEEPQLATCYPSYSVDNIEFDNVTFKYPSRDEIILKGVTFKIQQNRFNYIIGKSGAGKSTIPLIIMNLYPTIGGAVRIDGIPIQYLDPKYIAQNITLLQQNPVMFNNKTILENIALGVIDDYDTLEDIPRHLVEKAAKFSLLSDLDLDMKVSGSSLSGGQQQRISIARAYLKDSPVLIMDESFSALDNQNKQVLFQRIKKWRNGKTTIFITHEYDNIEDDDFVIIMEHGNVKDQGEFIKFKNDEVVTSYKAQAYEEVKEPEVTKEKAHTNYDYKTNPYILKDLESASIDEDKEEEKLMGVIAILKYCSSSITRKWLLALGVLISLLEGAANPIFSYCFSKLLAISMEASIGVNVTSKIVVWSCISLSIAGFTGISTYLSEFILQYCSENWIVSLRQMSFDKINNQDMSYFNSKLEPAEITTLLMNDTRDLRSLVSQYISLVTTLVTMVLIGVIWSIVTGWKLALVGIAFVPLVLLVTCAYGIILEIAENKYKTSVVDVETQIHQTMTSIKTIRLFHMNRYFKESYDEALVGLKSVGTYRAFQTGIGFAISDLCSAISQGIILFYGMQLAGKFQYSYFQLLEVITLLTFTISNASSLINHLPDIARGQRAGTFVVKLLESTPISKVETEGKIIPRPSDKAISFNNVTFAYPSDLLEPKLKNVTFDININETVGLVGESGSGKSTIISILLRLYGAKSVKLFNEDISQIDIDWLRETIGIVPQFPKFFDGSIYDNLLYGMNPIRIVSEQEVTNVLKLVNMYEFIVSLPEGIQTCIGEGSNSLVSGGQLQRLSIARAILRNPKILIFDECTSNLDPINSKQIIKLIESLNGKFTILFITHDKEMMRIADNLIVLKNGKLVEQGSYLQLISSKGELSEITKSPDIFL</sequence>
<feature type="transmembrane region" description="Helical" evidence="8">
    <location>
        <begin position="704"/>
        <end position="724"/>
    </location>
</feature>
<dbReference type="GO" id="GO:0005886">
    <property type="term" value="C:plasma membrane"/>
    <property type="evidence" value="ECO:0007669"/>
    <property type="project" value="EnsemblFungi"/>
</dbReference>